<keyword evidence="3" id="KW-1185">Reference proteome</keyword>
<dbReference type="Proteomes" id="UP001314229">
    <property type="component" value="Unassembled WGS sequence"/>
</dbReference>
<name>A0AAV1Q0T2_SCOSC</name>
<protein>
    <submittedName>
        <fullName evidence="2">Uncharacterized protein</fullName>
    </submittedName>
</protein>
<organism evidence="2 3">
    <name type="scientific">Scomber scombrus</name>
    <name type="common">Atlantic mackerel</name>
    <name type="synonym">Scomber vernalis</name>
    <dbReference type="NCBI Taxonomy" id="13677"/>
    <lineage>
        <taxon>Eukaryota</taxon>
        <taxon>Metazoa</taxon>
        <taxon>Chordata</taxon>
        <taxon>Craniata</taxon>
        <taxon>Vertebrata</taxon>
        <taxon>Euteleostomi</taxon>
        <taxon>Actinopterygii</taxon>
        <taxon>Neopterygii</taxon>
        <taxon>Teleostei</taxon>
        <taxon>Neoteleostei</taxon>
        <taxon>Acanthomorphata</taxon>
        <taxon>Pelagiaria</taxon>
        <taxon>Scombriformes</taxon>
        <taxon>Scombridae</taxon>
        <taxon>Scomber</taxon>
    </lineage>
</organism>
<evidence type="ECO:0000313" key="3">
    <source>
        <dbReference type="Proteomes" id="UP001314229"/>
    </source>
</evidence>
<feature type="compositionally biased region" description="Basic and acidic residues" evidence="1">
    <location>
        <begin position="15"/>
        <end position="32"/>
    </location>
</feature>
<feature type="region of interest" description="Disordered" evidence="1">
    <location>
        <begin position="1"/>
        <end position="51"/>
    </location>
</feature>
<reference evidence="2 3" key="1">
    <citation type="submission" date="2024-01" db="EMBL/GenBank/DDBJ databases">
        <authorList>
            <person name="Alioto T."/>
            <person name="Alioto T."/>
            <person name="Gomez Garrido J."/>
        </authorList>
    </citation>
    <scope>NUCLEOTIDE SEQUENCE [LARGE SCALE GENOMIC DNA]</scope>
</reference>
<proteinExistence type="predicted"/>
<evidence type="ECO:0000313" key="2">
    <source>
        <dbReference type="EMBL" id="CAK6976985.1"/>
    </source>
</evidence>
<evidence type="ECO:0000256" key="1">
    <source>
        <dbReference type="SAM" id="MobiDB-lite"/>
    </source>
</evidence>
<dbReference type="AlphaFoldDB" id="A0AAV1Q0T2"/>
<feature type="compositionally biased region" description="Basic residues" evidence="1">
    <location>
        <begin position="1"/>
        <end position="14"/>
    </location>
</feature>
<accession>A0AAV1Q0T2</accession>
<gene>
    <name evidence="2" type="ORF">FSCOSCO3_A001060</name>
</gene>
<sequence length="51" mass="6030">MPKQRPRLLPRKLRGRQEKEGTQAQTHLEKSRQQMNAEELNRTKDTISITT</sequence>
<comment type="caution">
    <text evidence="2">The sequence shown here is derived from an EMBL/GenBank/DDBJ whole genome shotgun (WGS) entry which is preliminary data.</text>
</comment>
<dbReference type="EMBL" id="CAWUFR010000379">
    <property type="protein sequence ID" value="CAK6976985.1"/>
    <property type="molecule type" value="Genomic_DNA"/>
</dbReference>
<feature type="non-terminal residue" evidence="2">
    <location>
        <position position="51"/>
    </location>
</feature>